<sequence>MFKTGIKDRETIQYLLSQGGFSFLFRMFAMVFSFISMWFITNFYGEADYGTYALALTVLQILAMVFALGVPNAFVSFAGRIDNVEKLKGLLLKSGAIVLISSLFPILCFSFGAQFFSETVFQKPSLLNYFLVVSFSIPFMIFHEIICYYFISVKKIIAYGLFFYIFPSVSFALFLVAFYYYNLTGFFTFLAYVSSIILTVLIALVVLFYKKTKITFPEIRSKEILKKSFPMMVSGIFLILLNWTDILMLGRIESESQIGIYNTAFKLGYLTLFFVLSMNVIIMPKVAALFHQNNFSEMKKVINRSTQLVIVFTIPLAIGIIFFSENILRLFGEGFIAGKTTLILITLGALFNAMTGNVDQILNMTNHQKGVRNIFLFGFLMNVALNLGLIPSYGIEGAALASLITNVVVNIVFVIVIKKKLGFFTFM</sequence>
<keyword evidence="5 6" id="KW-0472">Membrane</keyword>
<dbReference type="EMBL" id="CP165626">
    <property type="protein sequence ID" value="XDU99152.1"/>
    <property type="molecule type" value="Genomic_DNA"/>
</dbReference>
<organism evidence="7">
    <name type="scientific">Flavobacterium sp. WC2416</name>
    <dbReference type="NCBI Taxonomy" id="3234141"/>
    <lineage>
        <taxon>Bacteria</taxon>
        <taxon>Pseudomonadati</taxon>
        <taxon>Bacteroidota</taxon>
        <taxon>Flavobacteriia</taxon>
        <taxon>Flavobacteriales</taxon>
        <taxon>Flavobacteriaceae</taxon>
        <taxon>Flavobacterium</taxon>
    </lineage>
</organism>
<feature type="transmembrane region" description="Helical" evidence="6">
    <location>
        <begin position="229"/>
        <end position="249"/>
    </location>
</feature>
<evidence type="ECO:0000313" key="7">
    <source>
        <dbReference type="EMBL" id="XDU99152.1"/>
    </source>
</evidence>
<dbReference type="RefSeq" id="WP_369765887.1">
    <property type="nucleotide sequence ID" value="NZ_CP165626.1"/>
</dbReference>
<evidence type="ECO:0000256" key="5">
    <source>
        <dbReference type="ARBA" id="ARBA00023136"/>
    </source>
</evidence>
<evidence type="ECO:0000256" key="2">
    <source>
        <dbReference type="ARBA" id="ARBA00022475"/>
    </source>
</evidence>
<feature type="transmembrane region" description="Helical" evidence="6">
    <location>
        <begin position="335"/>
        <end position="353"/>
    </location>
</feature>
<feature type="transmembrane region" description="Helical" evidence="6">
    <location>
        <begin position="96"/>
        <end position="117"/>
    </location>
</feature>
<feature type="transmembrane region" description="Helical" evidence="6">
    <location>
        <begin position="52"/>
        <end position="75"/>
    </location>
</feature>
<dbReference type="PANTHER" id="PTHR30250">
    <property type="entry name" value="PST FAMILY PREDICTED COLANIC ACID TRANSPORTER"/>
    <property type="match status" value="1"/>
</dbReference>
<protein>
    <submittedName>
        <fullName evidence="7">Flippase</fullName>
    </submittedName>
</protein>
<dbReference type="InterPro" id="IPR050833">
    <property type="entry name" value="Poly_Biosynth_Transport"/>
</dbReference>
<feature type="transmembrane region" description="Helical" evidence="6">
    <location>
        <begin position="186"/>
        <end position="209"/>
    </location>
</feature>
<evidence type="ECO:0000256" key="6">
    <source>
        <dbReference type="SAM" id="Phobius"/>
    </source>
</evidence>
<feature type="transmembrane region" description="Helical" evidence="6">
    <location>
        <begin position="158"/>
        <end position="180"/>
    </location>
</feature>
<accession>A0AB39WEN5</accession>
<feature type="transmembrane region" description="Helical" evidence="6">
    <location>
        <begin position="302"/>
        <end position="323"/>
    </location>
</feature>
<dbReference type="GO" id="GO:0005886">
    <property type="term" value="C:plasma membrane"/>
    <property type="evidence" value="ECO:0007669"/>
    <property type="project" value="UniProtKB-SubCell"/>
</dbReference>
<evidence type="ECO:0000256" key="1">
    <source>
        <dbReference type="ARBA" id="ARBA00004651"/>
    </source>
</evidence>
<evidence type="ECO:0000256" key="3">
    <source>
        <dbReference type="ARBA" id="ARBA00022692"/>
    </source>
</evidence>
<dbReference type="PANTHER" id="PTHR30250:SF11">
    <property type="entry name" value="O-ANTIGEN TRANSPORTER-RELATED"/>
    <property type="match status" value="1"/>
</dbReference>
<feature type="transmembrane region" description="Helical" evidence="6">
    <location>
        <begin position="21"/>
        <end position="40"/>
    </location>
</feature>
<dbReference type="CDD" id="cd13128">
    <property type="entry name" value="MATE_Wzx_like"/>
    <property type="match status" value="1"/>
</dbReference>
<dbReference type="InterPro" id="IPR002797">
    <property type="entry name" value="Polysacc_synth"/>
</dbReference>
<keyword evidence="3 6" id="KW-0812">Transmembrane</keyword>
<feature type="transmembrane region" description="Helical" evidence="6">
    <location>
        <begin position="129"/>
        <end position="151"/>
    </location>
</feature>
<reference evidence="7" key="1">
    <citation type="submission" date="2024-07" db="EMBL/GenBank/DDBJ databases">
        <authorList>
            <person name="Biller S.J."/>
        </authorList>
    </citation>
    <scope>NUCLEOTIDE SEQUENCE</scope>
    <source>
        <strain evidence="7">WC2416</strain>
    </source>
</reference>
<dbReference type="AlphaFoldDB" id="A0AB39WEN5"/>
<feature type="transmembrane region" description="Helical" evidence="6">
    <location>
        <begin position="269"/>
        <end position="290"/>
    </location>
</feature>
<name>A0AB39WEN5_9FLAO</name>
<proteinExistence type="predicted"/>
<keyword evidence="2" id="KW-1003">Cell membrane</keyword>
<dbReference type="Pfam" id="PF01943">
    <property type="entry name" value="Polysacc_synt"/>
    <property type="match status" value="1"/>
</dbReference>
<feature type="transmembrane region" description="Helical" evidence="6">
    <location>
        <begin position="399"/>
        <end position="417"/>
    </location>
</feature>
<evidence type="ECO:0000256" key="4">
    <source>
        <dbReference type="ARBA" id="ARBA00022989"/>
    </source>
</evidence>
<gene>
    <name evidence="7" type="ORF">AB3G39_02020</name>
</gene>
<comment type="subcellular location">
    <subcellularLocation>
        <location evidence="1">Cell membrane</location>
        <topology evidence="1">Multi-pass membrane protein</topology>
    </subcellularLocation>
</comment>
<feature type="transmembrane region" description="Helical" evidence="6">
    <location>
        <begin position="374"/>
        <end position="393"/>
    </location>
</feature>
<keyword evidence="4 6" id="KW-1133">Transmembrane helix</keyword>